<dbReference type="RefSeq" id="WP_212516183.1">
    <property type="nucleotide sequence ID" value="NZ_JAGSOH010000003.1"/>
</dbReference>
<dbReference type="SUPFAM" id="SSF55781">
    <property type="entry name" value="GAF domain-like"/>
    <property type="match status" value="1"/>
</dbReference>
<dbReference type="SMART" id="SM00331">
    <property type="entry name" value="PP2C_SIG"/>
    <property type="match status" value="1"/>
</dbReference>
<evidence type="ECO:0000313" key="3">
    <source>
        <dbReference type="EMBL" id="MBR7825021.1"/>
    </source>
</evidence>
<evidence type="ECO:0000313" key="4">
    <source>
        <dbReference type="Proteomes" id="UP000676325"/>
    </source>
</evidence>
<dbReference type="InterPro" id="IPR001932">
    <property type="entry name" value="PPM-type_phosphatase-like_dom"/>
</dbReference>
<dbReference type="AlphaFoldDB" id="A0A941E4I9"/>
<sequence>MQVESGLDDPRAGIATALAASPFPVVVVDAAGVVREANAAAVDSVPGVLVDASFAQCAPEWLVRAHDAGETQAVGPVGERVLHGRVSLWPGGNTAWWLSDRTEYEALQGDLTRERESKAFLIEASNRLLASLNVEKTTATAASLAAEHLAELAIVVAPPARRGLALTCARRGGPVTTEVRRLDPAEVPGLAEALQGFPPVPSRWLDPAAAPDWLVPDGFGPVGSLVVTPLPGNGVPAGALILLRGARSGEFTEDEEAFARLFAARAGAAISAGLLFARQSTVARVLTDELVPPVLSRVDGIELAGGYRPALGDERVGGDFYDFHPPTPQDPNALIVLGDVCGKGIEAAVLTGRIRSSIAALRTVEYDHVRMLRLLNGALLSSRHTRFATMVLASVRSDGENVVARVTCAGHPPPLVVRADGAVEEVRSRGTLIGALTTVSAESSEVVLAPGETCLLYTDGITEGRGGATGREMFGTARLARVLGECSGMPAEAVLERVQMVAAQWAGSEPHDDTAVIAITAPLWPARTGEAVAEA</sequence>
<evidence type="ECO:0000256" key="1">
    <source>
        <dbReference type="ARBA" id="ARBA00022801"/>
    </source>
</evidence>
<dbReference type="PANTHER" id="PTHR43156">
    <property type="entry name" value="STAGE II SPORULATION PROTEIN E-RELATED"/>
    <property type="match status" value="1"/>
</dbReference>
<gene>
    <name evidence="3" type="ORF">KDK95_01795</name>
</gene>
<protein>
    <submittedName>
        <fullName evidence="3">Serine/threonine-protein phosphatase</fullName>
    </submittedName>
</protein>
<accession>A0A941E4I9</accession>
<dbReference type="Pfam" id="PF07228">
    <property type="entry name" value="SpoIIE"/>
    <property type="match status" value="1"/>
</dbReference>
<reference evidence="3" key="1">
    <citation type="submission" date="2021-04" db="EMBL/GenBank/DDBJ databases">
        <title>Genome based classification of Actinospica acidithermotolerans sp. nov., an actinobacterium isolated from an Indonesian hot spring.</title>
        <authorList>
            <person name="Kusuma A.B."/>
            <person name="Putra K.E."/>
            <person name="Nafisah S."/>
            <person name="Loh J."/>
            <person name="Nouioui I."/>
            <person name="Goodfellow M."/>
        </authorList>
    </citation>
    <scope>NUCLEOTIDE SEQUENCE</scope>
    <source>
        <strain evidence="3">MGRD01-02</strain>
    </source>
</reference>
<dbReference type="Gene3D" id="3.30.450.40">
    <property type="match status" value="1"/>
</dbReference>
<dbReference type="SUPFAM" id="SSF81606">
    <property type="entry name" value="PP2C-like"/>
    <property type="match status" value="1"/>
</dbReference>
<dbReference type="InterPro" id="IPR052016">
    <property type="entry name" value="Bact_Sigma-Reg"/>
</dbReference>
<comment type="caution">
    <text evidence="3">The sequence shown here is derived from an EMBL/GenBank/DDBJ whole genome shotgun (WGS) entry which is preliminary data.</text>
</comment>
<proteinExistence type="predicted"/>
<dbReference type="InterPro" id="IPR029016">
    <property type="entry name" value="GAF-like_dom_sf"/>
</dbReference>
<dbReference type="EMBL" id="JAGSOH010000003">
    <property type="protein sequence ID" value="MBR7825021.1"/>
    <property type="molecule type" value="Genomic_DNA"/>
</dbReference>
<dbReference type="PANTHER" id="PTHR43156:SF2">
    <property type="entry name" value="STAGE II SPORULATION PROTEIN E"/>
    <property type="match status" value="1"/>
</dbReference>
<dbReference type="Proteomes" id="UP000676325">
    <property type="component" value="Unassembled WGS sequence"/>
</dbReference>
<name>A0A941E4I9_9ACTN</name>
<keyword evidence="4" id="KW-1185">Reference proteome</keyword>
<evidence type="ECO:0000259" key="2">
    <source>
        <dbReference type="SMART" id="SM00331"/>
    </source>
</evidence>
<organism evidence="3 4">
    <name type="scientific">Actinospica acidithermotolerans</name>
    <dbReference type="NCBI Taxonomy" id="2828514"/>
    <lineage>
        <taxon>Bacteria</taxon>
        <taxon>Bacillati</taxon>
        <taxon>Actinomycetota</taxon>
        <taxon>Actinomycetes</taxon>
        <taxon>Catenulisporales</taxon>
        <taxon>Actinospicaceae</taxon>
        <taxon>Actinospica</taxon>
    </lineage>
</organism>
<feature type="domain" description="PPM-type phosphatase" evidence="2">
    <location>
        <begin position="298"/>
        <end position="521"/>
    </location>
</feature>
<dbReference type="InterPro" id="IPR036457">
    <property type="entry name" value="PPM-type-like_dom_sf"/>
</dbReference>
<dbReference type="Gene3D" id="3.60.40.10">
    <property type="entry name" value="PPM-type phosphatase domain"/>
    <property type="match status" value="1"/>
</dbReference>
<dbReference type="GO" id="GO:0016791">
    <property type="term" value="F:phosphatase activity"/>
    <property type="evidence" value="ECO:0007669"/>
    <property type="project" value="TreeGrafter"/>
</dbReference>
<keyword evidence="1" id="KW-0378">Hydrolase</keyword>